<evidence type="ECO:0000313" key="3">
    <source>
        <dbReference type="EMBL" id="UQW81391.1"/>
    </source>
</evidence>
<gene>
    <name evidence="2" type="ORF">BTJ66_11780</name>
    <name evidence="3" type="ORF">MNY58_12670</name>
</gene>
<dbReference type="Proteomes" id="UP000223828">
    <property type="component" value="Unassembled WGS sequence"/>
</dbReference>
<reference evidence="4" key="2">
    <citation type="submission" date="2017-10" db="EMBL/GenBank/DDBJ databases">
        <title>Staphylococcus edaphicus sp. nov., isolated in Antarctica, harbouring mecC gene and genomic islands essential in adaptation to extreme environment.</title>
        <authorList>
            <person name="Pantucek R."/>
            <person name="Sedlacek I."/>
            <person name="Indrakova A."/>
            <person name="Vrbovska V."/>
            <person name="Maslanova I."/>
            <person name="Kovarovic V."/>
            <person name="Svec P."/>
            <person name="Kralova S."/>
            <person name="Kristofova L."/>
            <person name="Keklakova J."/>
            <person name="Petras P."/>
            <person name="Doskar J."/>
        </authorList>
    </citation>
    <scope>NUCLEOTIDE SEQUENCE [LARGE SCALE GENOMIC DNA]</scope>
    <source>
        <strain evidence="4">CCM 5085</strain>
    </source>
</reference>
<dbReference type="AlphaFoldDB" id="A0A2C6U4J5"/>
<organism evidence="2 4">
    <name type="scientific">Staphylococcus edaphicus</name>
    <dbReference type="NCBI Taxonomy" id="1955013"/>
    <lineage>
        <taxon>Bacteria</taxon>
        <taxon>Bacillati</taxon>
        <taxon>Bacillota</taxon>
        <taxon>Bacilli</taxon>
        <taxon>Bacillales</taxon>
        <taxon>Staphylococcaceae</taxon>
        <taxon>Staphylococcus</taxon>
    </lineage>
</organism>
<evidence type="ECO:0000313" key="5">
    <source>
        <dbReference type="Proteomes" id="UP001056588"/>
    </source>
</evidence>
<dbReference type="EMBL" id="MRZN01000024">
    <property type="protein sequence ID" value="PHK48792.1"/>
    <property type="molecule type" value="Genomic_DNA"/>
</dbReference>
<dbReference type="EMBL" id="CP093217">
    <property type="protein sequence ID" value="UQW81391.1"/>
    <property type="molecule type" value="Genomic_DNA"/>
</dbReference>
<feature type="domain" description="Antitoxin SocA-like Panacea" evidence="1">
    <location>
        <begin position="34"/>
        <end position="117"/>
    </location>
</feature>
<reference evidence="2" key="3">
    <citation type="submission" date="2017-10" db="EMBL/GenBank/DDBJ databases">
        <authorList>
            <person name="Vrbovska V."/>
            <person name="Kovarovic V."/>
            <person name="Indrakova A."/>
        </authorList>
    </citation>
    <scope>NUCLEOTIDE SEQUENCE</scope>
    <source>
        <strain evidence="2">CCM 8730</strain>
    </source>
</reference>
<sequence length="144" mass="17134">MNKLADHILYRANQLNKPITNLQLQKVWYFTLGYLINKGYIKEAKNEFEDSNLQAWLYGPVVPELYEKYKEYKSTPIQDEGKEISTYTDRDIQNMIDKLILMNPFTLVDMSHTHTLWVKNKDAIENNGYRPKYKFENLEETFNG</sequence>
<reference evidence="3" key="4">
    <citation type="submission" date="2022-03" db="EMBL/GenBank/DDBJ databases">
        <title>Complete Genome Sequence of Staphylococcus edaphicus strain CCM 8731.</title>
        <authorList>
            <person name="Rimmer C.O."/>
            <person name="Thomas J.C."/>
        </authorList>
    </citation>
    <scope>NUCLEOTIDE SEQUENCE</scope>
    <source>
        <strain evidence="3">CCM 8731</strain>
    </source>
</reference>
<evidence type="ECO:0000313" key="4">
    <source>
        <dbReference type="Proteomes" id="UP000223828"/>
    </source>
</evidence>
<name>A0A2C6U4J5_9STAP</name>
<dbReference type="InterPro" id="IPR025272">
    <property type="entry name" value="SocA_Panacea"/>
</dbReference>
<dbReference type="OrthoDB" id="9799173at2"/>
<dbReference type="Pfam" id="PF13274">
    <property type="entry name" value="SocA_Panacea"/>
    <property type="match status" value="1"/>
</dbReference>
<evidence type="ECO:0000313" key="2">
    <source>
        <dbReference type="EMBL" id="PHK48792.1"/>
    </source>
</evidence>
<proteinExistence type="predicted"/>
<evidence type="ECO:0000259" key="1">
    <source>
        <dbReference type="Pfam" id="PF13274"/>
    </source>
</evidence>
<protein>
    <submittedName>
        <fullName evidence="3">DUF4065 domain-containing protein</fullName>
    </submittedName>
</protein>
<accession>A0A2C6U4J5</accession>
<dbReference type="Proteomes" id="UP001056588">
    <property type="component" value="Chromosome"/>
</dbReference>
<dbReference type="RefSeq" id="WP_099091142.1">
    <property type="nucleotide sequence ID" value="NZ_CP093217.1"/>
</dbReference>
<reference evidence="2" key="1">
    <citation type="journal article" date="2017" name="Appl. Environ. Microbiol.">
        <title>Staphylococcus edaphicus sp. nov., isolated in Antarctica, harbours mecC gene and genomic islands with suspected role in adaptation to extreme environment.</title>
        <authorList>
            <person name="Pantucek R."/>
            <person name="Sedlacek I."/>
            <person name="Indrakova A."/>
            <person name="Vrbovska V."/>
            <person name="Maslanova I."/>
            <person name="Kovarovic V."/>
            <person name="Svec P."/>
            <person name="Kralova S."/>
            <person name="Kristofova L."/>
            <person name="Keklakova J."/>
            <person name="Petras P."/>
            <person name="Doskar J."/>
        </authorList>
    </citation>
    <scope>NUCLEOTIDE SEQUENCE</scope>
    <source>
        <strain evidence="2">CCM 8730</strain>
    </source>
</reference>
<keyword evidence="5" id="KW-1185">Reference proteome</keyword>